<dbReference type="SUPFAM" id="SSF51905">
    <property type="entry name" value="FAD/NAD(P)-binding domain"/>
    <property type="match status" value="1"/>
</dbReference>
<dbReference type="RefSeq" id="WP_092366061.1">
    <property type="nucleotide sequence ID" value="NZ_BMGV01000005.1"/>
</dbReference>
<name>A0A1H6ZPQ2_9RHOB</name>
<dbReference type="PIRSF" id="PIRSF036654">
    <property type="entry name" value="UCP036654"/>
    <property type="match status" value="1"/>
</dbReference>
<dbReference type="GO" id="GO:0016627">
    <property type="term" value="F:oxidoreductase activity, acting on the CH-CH group of donors"/>
    <property type="evidence" value="ECO:0007669"/>
    <property type="project" value="InterPro"/>
</dbReference>
<dbReference type="EMBL" id="FNYD01000005">
    <property type="protein sequence ID" value="SEJ54144.1"/>
    <property type="molecule type" value="Genomic_DNA"/>
</dbReference>
<comment type="cofactor">
    <cofactor evidence="1">
        <name>FAD</name>
        <dbReference type="ChEBI" id="CHEBI:57692"/>
    </cofactor>
</comment>
<reference evidence="5 6" key="1">
    <citation type="submission" date="2016-10" db="EMBL/GenBank/DDBJ databases">
        <authorList>
            <person name="de Groot N.N."/>
        </authorList>
    </citation>
    <scope>NUCLEOTIDE SEQUENCE [LARGE SCALE GENOMIC DNA]</scope>
    <source>
        <strain evidence="5 6">DSM 29340</strain>
    </source>
</reference>
<dbReference type="InterPro" id="IPR003953">
    <property type="entry name" value="FAD-dep_OxRdtase_2_FAD-bd"/>
</dbReference>
<dbReference type="NCBIfam" id="NF009472">
    <property type="entry name" value="PRK12834.1"/>
    <property type="match status" value="1"/>
</dbReference>
<evidence type="ECO:0000313" key="5">
    <source>
        <dbReference type="EMBL" id="SEJ54144.1"/>
    </source>
</evidence>
<keyword evidence="6" id="KW-1185">Reference proteome</keyword>
<dbReference type="STRING" id="1227549.SAMN05444007_105181"/>
<dbReference type="Proteomes" id="UP000199379">
    <property type="component" value="Unassembled WGS sequence"/>
</dbReference>
<dbReference type="InterPro" id="IPR014614">
    <property type="entry name" value="KsdD_DH"/>
</dbReference>
<feature type="domain" description="FAD-dependent oxidoreductase 2 FAD-binding" evidence="4">
    <location>
        <begin position="7"/>
        <end position="536"/>
    </location>
</feature>
<dbReference type="AlphaFoldDB" id="A0A1H6ZPQ2"/>
<dbReference type="Pfam" id="PF00890">
    <property type="entry name" value="FAD_binding_2"/>
    <property type="match status" value="1"/>
</dbReference>
<evidence type="ECO:0000256" key="2">
    <source>
        <dbReference type="ARBA" id="ARBA00022630"/>
    </source>
</evidence>
<dbReference type="Gene3D" id="3.90.700.10">
    <property type="entry name" value="Succinate dehydrogenase/fumarate reductase flavoprotein, catalytic domain"/>
    <property type="match status" value="1"/>
</dbReference>
<keyword evidence="2" id="KW-0285">Flavoprotein</keyword>
<evidence type="ECO:0000256" key="3">
    <source>
        <dbReference type="ARBA" id="ARBA00023002"/>
    </source>
</evidence>
<proteinExistence type="predicted"/>
<dbReference type="OrthoDB" id="9813348at2"/>
<protein>
    <recommendedName>
        <fullName evidence="4">FAD-dependent oxidoreductase 2 FAD-binding domain-containing protein</fullName>
    </recommendedName>
</protein>
<evidence type="ECO:0000256" key="1">
    <source>
        <dbReference type="ARBA" id="ARBA00001974"/>
    </source>
</evidence>
<sequence length="553" mass="60048">MATDTADVIVVGAGLAGLAAAAELADRGKRVIVLDQEPEGFLGGQAFWSLGGLFMVDTPEQRRMGIRDSRDLALRDWLGSAQFDRPEDDWPRKWAEAYVEFAAGEMRPWLHGMGLRWFPVVGWAERGGAYAGGHGNSVPRFHISWGTGPGVLAPFVGRVQRHADAGRIDLRFRHQVSHIIQQNGRTKGVSGEVLAGDAAPRGAQTNRDEIGEFEVYAPSVMITSGGIGGNLELVRRNWPRERLGEPPARMISGVPFHVDGRMIPIAEKAGGHVINGDRMWHYTEGVRNWDPIWPDHGIRILPGPSSMWFDATGRRLPPPCLPGFDTLSTLREILSTGHDYSWFVLTQKVIRKEFALSGSEQNPDFTSGSWAQVIRQRILSGGRATDAVEAFKAHGDDFVVATTLGDLVRGMNQLGGGLIDEDRLRAQIEARDAQVDNAFGKDAQITAIHAARNYRGDRLVRTARPHRFLDPANGPLIAVKLHILTRKTLGGLQTNLDGQMIGAEGQVVPGLFAAGEVAGFGGGGYHGYNALEGTFLGGCIFSGRNAGRSRAIA</sequence>
<dbReference type="InterPro" id="IPR027477">
    <property type="entry name" value="Succ_DH/fumarate_Rdtase_cat_sf"/>
</dbReference>
<gene>
    <name evidence="5" type="ORF">SAMN05444007_105181</name>
</gene>
<dbReference type="Gene3D" id="3.50.50.60">
    <property type="entry name" value="FAD/NAD(P)-binding domain"/>
    <property type="match status" value="1"/>
</dbReference>
<dbReference type="PANTHER" id="PTHR43260">
    <property type="entry name" value="3-KETOSTEROID-DELTA-1-DEHYDROGENASE"/>
    <property type="match status" value="1"/>
</dbReference>
<dbReference type="InterPro" id="IPR036188">
    <property type="entry name" value="FAD/NAD-bd_sf"/>
</dbReference>
<evidence type="ECO:0000259" key="4">
    <source>
        <dbReference type="Pfam" id="PF00890"/>
    </source>
</evidence>
<evidence type="ECO:0000313" key="6">
    <source>
        <dbReference type="Proteomes" id="UP000199379"/>
    </source>
</evidence>
<dbReference type="PANTHER" id="PTHR43260:SF1">
    <property type="entry name" value="KSDD-LIKE STEROID DEHYDROGENASE RV0785"/>
    <property type="match status" value="1"/>
</dbReference>
<organism evidence="5 6">
    <name type="scientific">Cribrihabitans marinus</name>
    <dbReference type="NCBI Taxonomy" id="1227549"/>
    <lineage>
        <taxon>Bacteria</taxon>
        <taxon>Pseudomonadati</taxon>
        <taxon>Pseudomonadota</taxon>
        <taxon>Alphaproteobacteria</taxon>
        <taxon>Rhodobacterales</taxon>
        <taxon>Paracoccaceae</taxon>
        <taxon>Cribrihabitans</taxon>
    </lineage>
</organism>
<keyword evidence="3" id="KW-0560">Oxidoreductase</keyword>
<accession>A0A1H6ZPQ2</accession>